<dbReference type="Proteomes" id="UP000714915">
    <property type="component" value="Unassembled WGS sequence"/>
</dbReference>
<sequence length="168" mass="19513">MFDTNDEFIDLCSGWAINQSGMELQCLRADKNSFGKENVNHHEFIVDDTEKLREALSGFKDRGYFISIFEKGHCRTHCLSQDYPFKVGDKSYVITGLRMINEKMDRVCIDFASEIEIKDDFRSCKRRLLKHIHEIVQDTWPMINIETTISLDGNYGPIRLVEPVDAEI</sequence>
<name>A0A955LBV7_9BACT</name>
<comment type="caution">
    <text evidence="1">The sequence shown here is derived from an EMBL/GenBank/DDBJ whole genome shotgun (WGS) entry which is preliminary data.</text>
</comment>
<evidence type="ECO:0000313" key="2">
    <source>
        <dbReference type="Proteomes" id="UP000714915"/>
    </source>
</evidence>
<reference evidence="1" key="1">
    <citation type="submission" date="2020-04" db="EMBL/GenBank/DDBJ databases">
        <authorList>
            <person name="Zhang T."/>
        </authorList>
    </citation>
    <scope>NUCLEOTIDE SEQUENCE</scope>
    <source>
        <strain evidence="1">HKST-UBA09</strain>
    </source>
</reference>
<accession>A0A955LBV7</accession>
<protein>
    <submittedName>
        <fullName evidence="1">Uncharacterized protein</fullName>
    </submittedName>
</protein>
<dbReference type="AlphaFoldDB" id="A0A955LBV7"/>
<gene>
    <name evidence="1" type="ORF">KC669_04610</name>
</gene>
<dbReference type="EMBL" id="JAGQLF010000080">
    <property type="protein sequence ID" value="MCA9387288.1"/>
    <property type="molecule type" value="Genomic_DNA"/>
</dbReference>
<reference evidence="1" key="2">
    <citation type="journal article" date="2021" name="Microbiome">
        <title>Successional dynamics and alternative stable states in a saline activated sludge microbial community over 9 years.</title>
        <authorList>
            <person name="Wang Y."/>
            <person name="Ye J."/>
            <person name="Ju F."/>
            <person name="Liu L."/>
            <person name="Boyd J.A."/>
            <person name="Deng Y."/>
            <person name="Parks D.H."/>
            <person name="Jiang X."/>
            <person name="Yin X."/>
            <person name="Woodcroft B.J."/>
            <person name="Tyson G.W."/>
            <person name="Hugenholtz P."/>
            <person name="Polz M.F."/>
            <person name="Zhang T."/>
        </authorList>
    </citation>
    <scope>NUCLEOTIDE SEQUENCE</scope>
    <source>
        <strain evidence="1">HKST-UBA09</strain>
    </source>
</reference>
<organism evidence="1 2">
    <name type="scientific">Candidatus Dojkabacteria bacterium</name>
    <dbReference type="NCBI Taxonomy" id="2099670"/>
    <lineage>
        <taxon>Bacteria</taxon>
        <taxon>Candidatus Dojkabacteria</taxon>
    </lineage>
</organism>
<evidence type="ECO:0000313" key="1">
    <source>
        <dbReference type="EMBL" id="MCA9387288.1"/>
    </source>
</evidence>
<proteinExistence type="predicted"/>